<dbReference type="EMBL" id="JBCGDO010000001">
    <property type="protein sequence ID" value="MEM0541280.1"/>
    <property type="molecule type" value="Genomic_DNA"/>
</dbReference>
<keyword evidence="8" id="KW-1185">Reference proteome</keyword>
<evidence type="ECO:0000256" key="1">
    <source>
        <dbReference type="ARBA" id="ARBA00004141"/>
    </source>
</evidence>
<evidence type="ECO:0000256" key="4">
    <source>
        <dbReference type="ARBA" id="ARBA00023136"/>
    </source>
</evidence>
<evidence type="ECO:0000313" key="7">
    <source>
        <dbReference type="EMBL" id="MEM0541280.1"/>
    </source>
</evidence>
<feature type="transmembrane region" description="Helical" evidence="5">
    <location>
        <begin position="178"/>
        <end position="200"/>
    </location>
</feature>
<feature type="transmembrane region" description="Helical" evidence="5">
    <location>
        <begin position="73"/>
        <end position="92"/>
    </location>
</feature>
<dbReference type="Proteomes" id="UP001460072">
    <property type="component" value="Unassembled WGS sequence"/>
</dbReference>
<keyword evidence="2 5" id="KW-0812">Transmembrane</keyword>
<evidence type="ECO:0000256" key="5">
    <source>
        <dbReference type="SAM" id="Phobius"/>
    </source>
</evidence>
<feature type="transmembrane region" description="Helical" evidence="5">
    <location>
        <begin position="344"/>
        <end position="361"/>
    </location>
</feature>
<dbReference type="PANTHER" id="PTHR11814">
    <property type="entry name" value="SULFATE TRANSPORTER"/>
    <property type="match status" value="1"/>
</dbReference>
<protein>
    <submittedName>
        <fullName evidence="7">SulP family inorganic anion transporter</fullName>
    </submittedName>
</protein>
<gene>
    <name evidence="7" type="ORF">WFZ85_01505</name>
</gene>
<dbReference type="InterPro" id="IPR001902">
    <property type="entry name" value="SLC26A/SulP_fam"/>
</dbReference>
<dbReference type="RefSeq" id="WP_342694513.1">
    <property type="nucleotide sequence ID" value="NZ_JBCGDO010000001.1"/>
</dbReference>
<accession>A0ABU9N414</accession>
<comment type="caution">
    <text evidence="7">The sequence shown here is derived from an EMBL/GenBank/DDBJ whole genome shotgun (WGS) entry which is preliminary data.</text>
</comment>
<comment type="subcellular location">
    <subcellularLocation>
        <location evidence="1">Membrane</location>
        <topology evidence="1">Multi-pass membrane protein</topology>
    </subcellularLocation>
</comment>
<feature type="transmembrane region" description="Helical" evidence="5">
    <location>
        <begin position="48"/>
        <end position="66"/>
    </location>
</feature>
<feature type="transmembrane region" description="Helical" evidence="5">
    <location>
        <begin position="212"/>
        <end position="230"/>
    </location>
</feature>
<feature type="transmembrane region" description="Helical" evidence="5">
    <location>
        <begin position="123"/>
        <end position="142"/>
    </location>
</feature>
<feature type="transmembrane region" description="Helical" evidence="5">
    <location>
        <begin position="304"/>
        <end position="324"/>
    </location>
</feature>
<feature type="transmembrane region" description="Helical" evidence="5">
    <location>
        <begin position="398"/>
        <end position="426"/>
    </location>
</feature>
<keyword evidence="3 5" id="KW-1133">Transmembrane helix</keyword>
<sequence>MKKHNIPCDGWKGFKENYSSDAVSGFLVFLLALPLSMGIAQASDFDPIYGLLTAMIGGLVVSFLAGSKLTIKGPAAGLIVLVAGSVAAFGGGEQGWKYTLGVIVVSGFLQVLFGVLKFGKLSDFFPISAVYGMLAAIGIIIISKQVHVLLGQNPLDENGRPIVDPFTLLSKIPQTVKALNWSIFWLGFVSLLIVFTWPIIKNKWLSKIPAPVIVLLITIPLSYYFGFHNIKDENGIPKYLVHFDKNLLDIIGLNVSFDGISKIGIFIKFVLMFAIVGSLETLLTVKAIDIMDVYKRKSDYNKDLIAVGVGNIITGCLGGLPMISEVARSSANVESGGKTRWANFLHGIFITIFLLLALNFSNLIPKPALAAMLIGVGFSLAHPKKIGLLLSIGKEQFAVFLTTVIVSLATDLLLGISIGIILKIIFHLYNGVNFSSIFTIRVTTLKTDDNYLISIHEAALFTNYLAIKKKLVAVPQGNNIVICLKDTKFVDHSVMVSLNQFKFDYENDGVGGTVSIKGLENHVSFSNHKFSSRKLKV</sequence>
<feature type="transmembrane region" description="Helical" evidence="5">
    <location>
        <begin position="21"/>
        <end position="42"/>
    </location>
</feature>
<reference evidence="7 8" key="1">
    <citation type="submission" date="2024-03" db="EMBL/GenBank/DDBJ databases">
        <title>Two novel species of the genus Flavobacterium exhibiting potentially degradation of complex polysaccharides.</title>
        <authorList>
            <person name="Lian X."/>
        </authorList>
    </citation>
    <scope>NUCLEOTIDE SEQUENCE [LARGE SCALE GENOMIC DNA]</scope>
    <source>
        <strain evidence="8">j3</strain>
    </source>
</reference>
<evidence type="ECO:0000259" key="6">
    <source>
        <dbReference type="Pfam" id="PF00916"/>
    </source>
</evidence>
<organism evidence="7 8">
    <name type="scientific">Flavobacterium aureirubrum</name>
    <dbReference type="NCBI Taxonomy" id="3133147"/>
    <lineage>
        <taxon>Bacteria</taxon>
        <taxon>Pseudomonadati</taxon>
        <taxon>Bacteroidota</taxon>
        <taxon>Flavobacteriia</taxon>
        <taxon>Flavobacteriales</taxon>
        <taxon>Flavobacteriaceae</taxon>
        <taxon>Flavobacterium</taxon>
    </lineage>
</organism>
<dbReference type="InterPro" id="IPR011547">
    <property type="entry name" value="SLC26A/SulP_dom"/>
</dbReference>
<dbReference type="Pfam" id="PF00916">
    <property type="entry name" value="Sulfate_transp"/>
    <property type="match status" value="1"/>
</dbReference>
<feature type="domain" description="SLC26A/SulP transporter" evidence="6">
    <location>
        <begin position="20"/>
        <end position="402"/>
    </location>
</feature>
<proteinExistence type="predicted"/>
<evidence type="ECO:0000256" key="2">
    <source>
        <dbReference type="ARBA" id="ARBA00022692"/>
    </source>
</evidence>
<feature type="transmembrane region" description="Helical" evidence="5">
    <location>
        <begin position="98"/>
        <end position="116"/>
    </location>
</feature>
<name>A0ABU9N414_9FLAO</name>
<keyword evidence="4 5" id="KW-0472">Membrane</keyword>
<evidence type="ECO:0000256" key="3">
    <source>
        <dbReference type="ARBA" id="ARBA00022989"/>
    </source>
</evidence>
<evidence type="ECO:0000313" key="8">
    <source>
        <dbReference type="Proteomes" id="UP001460072"/>
    </source>
</evidence>
<feature type="transmembrane region" description="Helical" evidence="5">
    <location>
        <begin position="263"/>
        <end position="283"/>
    </location>
</feature>